<dbReference type="Pfam" id="PF06629">
    <property type="entry name" value="MipA"/>
    <property type="match status" value="1"/>
</dbReference>
<evidence type="ECO:0000313" key="7">
    <source>
        <dbReference type="EMBL" id="CDN89845.1"/>
    </source>
</evidence>
<keyword evidence="8" id="KW-1185">Reference proteome</keyword>
<reference evidence="8" key="2">
    <citation type="submission" date="2014-11" db="EMBL/GenBank/DDBJ databases">
        <title>Draft genome sequence of Hydrogenophaga intermedia S1.</title>
        <authorList>
            <person name="Gan H.M."/>
            <person name="Chew T.H."/>
            <person name="Stolz A."/>
        </authorList>
    </citation>
    <scope>NUCLEOTIDE SEQUENCE [LARGE SCALE GENOMIC DNA]</scope>
    <source>
        <strain evidence="8">S1</strain>
    </source>
</reference>
<reference evidence="8" key="1">
    <citation type="submission" date="2014-02" db="EMBL/GenBank/DDBJ databases">
        <authorList>
            <person name="Gan H."/>
        </authorList>
    </citation>
    <scope>NUCLEOTIDE SEQUENCE [LARGE SCALE GENOMIC DNA]</scope>
    <source>
        <strain evidence="8">S1</strain>
    </source>
</reference>
<keyword evidence="4" id="KW-0472">Membrane</keyword>
<dbReference type="Proteomes" id="UP000028878">
    <property type="component" value="Unassembled WGS sequence"/>
</dbReference>
<comment type="subcellular location">
    <subcellularLocation>
        <location evidence="1">Cell outer membrane</location>
    </subcellularLocation>
</comment>
<evidence type="ECO:0000256" key="3">
    <source>
        <dbReference type="ARBA" id="ARBA00022729"/>
    </source>
</evidence>
<dbReference type="AlphaFoldDB" id="A0A1L1PX04"/>
<dbReference type="PANTHER" id="PTHR38776">
    <property type="entry name" value="MLTA-INTERACTING PROTEIN-RELATED"/>
    <property type="match status" value="1"/>
</dbReference>
<accession>A0A1L1PX04</accession>
<organism evidence="7 8">
    <name type="scientific">Hydrogenophaga intermedia</name>
    <dbReference type="NCBI Taxonomy" id="65786"/>
    <lineage>
        <taxon>Bacteria</taxon>
        <taxon>Pseudomonadati</taxon>
        <taxon>Pseudomonadota</taxon>
        <taxon>Betaproteobacteria</taxon>
        <taxon>Burkholderiales</taxon>
        <taxon>Comamonadaceae</taxon>
        <taxon>Hydrogenophaga</taxon>
    </lineage>
</organism>
<evidence type="ECO:0000256" key="6">
    <source>
        <dbReference type="SAM" id="SignalP"/>
    </source>
</evidence>
<feature type="signal peptide" evidence="6">
    <location>
        <begin position="1"/>
        <end position="25"/>
    </location>
</feature>
<evidence type="ECO:0000256" key="4">
    <source>
        <dbReference type="ARBA" id="ARBA00023136"/>
    </source>
</evidence>
<keyword evidence="5" id="KW-0998">Cell outer membrane</keyword>
<evidence type="ECO:0000256" key="2">
    <source>
        <dbReference type="ARBA" id="ARBA00005722"/>
    </source>
</evidence>
<evidence type="ECO:0000313" key="8">
    <source>
        <dbReference type="Proteomes" id="UP000028878"/>
    </source>
</evidence>
<feature type="chain" id="PRO_5009681694" evidence="6">
    <location>
        <begin position="26"/>
        <end position="264"/>
    </location>
</feature>
<dbReference type="InterPro" id="IPR010583">
    <property type="entry name" value="MipA"/>
</dbReference>
<dbReference type="PANTHER" id="PTHR38776:SF1">
    <property type="entry name" value="MLTA-INTERACTING PROTEIN-RELATED"/>
    <property type="match status" value="1"/>
</dbReference>
<dbReference type="RefSeq" id="WP_009515758.1">
    <property type="nucleotide sequence ID" value="NZ_CCAE010000055.1"/>
</dbReference>
<dbReference type="EMBL" id="CCAE010000055">
    <property type="protein sequence ID" value="CDN89845.1"/>
    <property type="molecule type" value="Genomic_DNA"/>
</dbReference>
<proteinExistence type="inferred from homology"/>
<gene>
    <name evidence="7" type="ORF">BN948_04285</name>
</gene>
<dbReference type="GO" id="GO:0009279">
    <property type="term" value="C:cell outer membrane"/>
    <property type="evidence" value="ECO:0007669"/>
    <property type="project" value="UniProtKB-SubCell"/>
</dbReference>
<comment type="similarity">
    <text evidence="2">Belongs to the MipA/OmpV family.</text>
</comment>
<sequence precursor="true">MHAIARFAKLVPLAAALVSSLPALADGPPEDGATWGWGLGLGVASSRNAYKGFERDNGLYPLLQYENRYVKVFGPGLDVKLPSWQINESQKVNFSLVGQYDLGSGYEAKDSDVFVGMAERKSSFWVGGKLEWENDLVNVSAELLGDASGESKGTRFSLGLSRTWHIGQHWMLTPRAVAKWHDSKYTDYYYGVRDSEARAGRAAYRGDSGVNAEVGLSVMYLIDRQQSLFLDVGVNSLSSSIKHSPLVDRSTENNVFFGYLYRFR</sequence>
<evidence type="ECO:0000256" key="1">
    <source>
        <dbReference type="ARBA" id="ARBA00004442"/>
    </source>
</evidence>
<protein>
    <submittedName>
        <fullName evidence="7">Outer membrane protein V</fullName>
    </submittedName>
</protein>
<keyword evidence="3 6" id="KW-0732">Signal</keyword>
<name>A0A1L1PX04_HYDIT</name>
<evidence type="ECO:0000256" key="5">
    <source>
        <dbReference type="ARBA" id="ARBA00023237"/>
    </source>
</evidence>